<dbReference type="GO" id="GO:0004497">
    <property type="term" value="F:monooxygenase activity"/>
    <property type="evidence" value="ECO:0007669"/>
    <property type="project" value="UniProtKB-KW"/>
</dbReference>
<keyword evidence="7" id="KW-0503">Monooxygenase</keyword>
<gene>
    <name evidence="8" type="ORF">METZ01_LOCUS451688</name>
</gene>
<dbReference type="InterPro" id="IPR050775">
    <property type="entry name" value="FAD-binding_Monooxygenases"/>
</dbReference>
<evidence type="ECO:0000256" key="4">
    <source>
        <dbReference type="ARBA" id="ARBA00022827"/>
    </source>
</evidence>
<protein>
    <recommendedName>
        <fullName evidence="9">Cyclohexanone monooxygenase</fullName>
    </recommendedName>
</protein>
<comment type="similarity">
    <text evidence="2">Belongs to the FAD-binding monooxygenase family.</text>
</comment>
<dbReference type="Pfam" id="PF13738">
    <property type="entry name" value="Pyr_redox_3"/>
    <property type="match status" value="1"/>
</dbReference>
<feature type="non-terminal residue" evidence="8">
    <location>
        <position position="1"/>
    </location>
</feature>
<keyword evidence="4" id="KW-0274">FAD</keyword>
<keyword evidence="3" id="KW-0285">Flavoprotein</keyword>
<organism evidence="8">
    <name type="scientific">marine metagenome</name>
    <dbReference type="NCBI Taxonomy" id="408172"/>
    <lineage>
        <taxon>unclassified sequences</taxon>
        <taxon>metagenomes</taxon>
        <taxon>ecological metagenomes</taxon>
    </lineage>
</organism>
<sequence length="255" mass="29099">DEASGVGGTWYWNRYPGARCDVESMEYSYSFSDELQQEWEWTDKFSTQPEILKYANHVADRFDLRKDIRFSSRVESIMFSDDNMWTIKTDSGEVYQSRYCVMATGTRSSINEPKFDGVDSFNGDWHVTGRWPHKTVDFTGKKVGIIGTGSSAVQAIPVIAAQSKELTVFQRTPNYSIPARNRPLAAEEIHKIKASYPDVRNRARENRAGIASMVFGDRGVFDVGEAERNYEFERRWQEGGTNFLAAFDDVGLDFD</sequence>
<dbReference type="PANTHER" id="PTHR43098:SF3">
    <property type="entry name" value="L-ORNITHINE N(5)-MONOOXYGENASE-RELATED"/>
    <property type="match status" value="1"/>
</dbReference>
<evidence type="ECO:0000256" key="3">
    <source>
        <dbReference type="ARBA" id="ARBA00022630"/>
    </source>
</evidence>
<evidence type="ECO:0000256" key="5">
    <source>
        <dbReference type="ARBA" id="ARBA00022857"/>
    </source>
</evidence>
<evidence type="ECO:0000313" key="8">
    <source>
        <dbReference type="EMBL" id="SVD98834.1"/>
    </source>
</evidence>
<dbReference type="Gene3D" id="3.50.50.60">
    <property type="entry name" value="FAD/NAD(P)-binding domain"/>
    <property type="match status" value="1"/>
</dbReference>
<dbReference type="PANTHER" id="PTHR43098">
    <property type="entry name" value="L-ORNITHINE N(5)-MONOOXYGENASE-RELATED"/>
    <property type="match status" value="1"/>
</dbReference>
<evidence type="ECO:0000256" key="1">
    <source>
        <dbReference type="ARBA" id="ARBA00001974"/>
    </source>
</evidence>
<keyword evidence="5" id="KW-0521">NADP</keyword>
<evidence type="ECO:0008006" key="9">
    <source>
        <dbReference type="Google" id="ProtNLM"/>
    </source>
</evidence>
<name>A0A382ZTK6_9ZZZZ</name>
<keyword evidence="6" id="KW-0560">Oxidoreductase</keyword>
<dbReference type="SUPFAM" id="SSF51905">
    <property type="entry name" value="FAD/NAD(P)-binding domain"/>
    <property type="match status" value="1"/>
</dbReference>
<dbReference type="InterPro" id="IPR036188">
    <property type="entry name" value="FAD/NAD-bd_sf"/>
</dbReference>
<evidence type="ECO:0000256" key="2">
    <source>
        <dbReference type="ARBA" id="ARBA00010139"/>
    </source>
</evidence>
<comment type="cofactor">
    <cofactor evidence="1">
        <name>FAD</name>
        <dbReference type="ChEBI" id="CHEBI:57692"/>
    </cofactor>
</comment>
<evidence type="ECO:0000256" key="7">
    <source>
        <dbReference type="ARBA" id="ARBA00023033"/>
    </source>
</evidence>
<proteinExistence type="inferred from homology"/>
<accession>A0A382ZTK6</accession>
<reference evidence="8" key="1">
    <citation type="submission" date="2018-05" db="EMBL/GenBank/DDBJ databases">
        <authorList>
            <person name="Lanie J.A."/>
            <person name="Ng W.-L."/>
            <person name="Kazmierczak K.M."/>
            <person name="Andrzejewski T.M."/>
            <person name="Davidsen T.M."/>
            <person name="Wayne K.J."/>
            <person name="Tettelin H."/>
            <person name="Glass J.I."/>
            <person name="Rusch D."/>
            <person name="Podicherti R."/>
            <person name="Tsui H.-C.T."/>
            <person name="Winkler M.E."/>
        </authorList>
    </citation>
    <scope>NUCLEOTIDE SEQUENCE</scope>
</reference>
<feature type="non-terminal residue" evidence="8">
    <location>
        <position position="255"/>
    </location>
</feature>
<evidence type="ECO:0000256" key="6">
    <source>
        <dbReference type="ARBA" id="ARBA00023002"/>
    </source>
</evidence>
<dbReference type="AlphaFoldDB" id="A0A382ZTK6"/>
<dbReference type="EMBL" id="UINC01186564">
    <property type="protein sequence ID" value="SVD98834.1"/>
    <property type="molecule type" value="Genomic_DNA"/>
</dbReference>